<dbReference type="EMBL" id="CP002069">
    <property type="protein sequence ID" value="ADI74221.1"/>
    <property type="molecule type" value="Genomic_DNA"/>
</dbReference>
<proteinExistence type="predicted"/>
<name>D7E9E9_METEZ</name>
<evidence type="ECO:0000313" key="5">
    <source>
        <dbReference type="EMBL" id="ADI74221.1"/>
    </source>
</evidence>
<dbReference type="InterPro" id="IPR003251">
    <property type="entry name" value="Rr_diiron-bd_dom"/>
</dbReference>
<evidence type="ECO:0000259" key="3">
    <source>
        <dbReference type="PROSITE" id="PS50903"/>
    </source>
</evidence>
<keyword evidence="1" id="KW-0813">Transport</keyword>
<protein>
    <submittedName>
        <fullName evidence="5">Rubrerythrin</fullName>
    </submittedName>
</protein>
<keyword evidence="6" id="KW-1185">Reference proteome</keyword>
<dbReference type="InterPro" id="IPR009040">
    <property type="entry name" value="Ferritin-like_diiron"/>
</dbReference>
<dbReference type="AlphaFoldDB" id="D7E9E9"/>
<evidence type="ECO:0000256" key="1">
    <source>
        <dbReference type="ARBA" id="ARBA00022448"/>
    </source>
</evidence>
<dbReference type="Proteomes" id="UP000000391">
    <property type="component" value="Chromosome"/>
</dbReference>
<dbReference type="GO" id="GO:0005506">
    <property type="term" value="F:iron ion binding"/>
    <property type="evidence" value="ECO:0007669"/>
    <property type="project" value="InterPro"/>
</dbReference>
<dbReference type="Pfam" id="PF21349">
    <property type="entry name" value="RUBY_RBDX"/>
    <property type="match status" value="1"/>
</dbReference>
<dbReference type="PANTHER" id="PTHR33746:SF4">
    <property type="entry name" value="RUBRERYTHRIN"/>
    <property type="match status" value="1"/>
</dbReference>
<dbReference type="InterPro" id="IPR009078">
    <property type="entry name" value="Ferritin-like_SF"/>
</dbReference>
<dbReference type="PROSITE" id="PS50903">
    <property type="entry name" value="RUBREDOXIN_LIKE"/>
    <property type="match status" value="1"/>
</dbReference>
<dbReference type="GeneID" id="9346998"/>
<sequence>MSTTDNLKDAFSGESMANRKYLAFAKKAEKDGYNQIAKLFRAAAAAETVHAHNHLDILDEVKSTNENLQEAINGETFEFEQMYPGYIEEAKEEEQTKAEWSFDVANKVEKIHADLYQKALDNMGNNEEVDYYVCQVCGNTVENEAPDVCPICGAPKSKFEKIE</sequence>
<reference evidence="5 6" key="1">
    <citation type="submission" date="2010-06" db="EMBL/GenBank/DDBJ databases">
        <title>Complete sequence chromosome of Methanohalobium evestigatum Z-7303.</title>
        <authorList>
            <consortium name="US DOE Joint Genome Institute"/>
            <person name="Lucas S."/>
            <person name="Copeland A."/>
            <person name="Lapidus A."/>
            <person name="Cheng J.-F."/>
            <person name="Bruce D."/>
            <person name="Goodwin L."/>
            <person name="Pitluck S."/>
            <person name="Saunders E."/>
            <person name="Detter J.C."/>
            <person name="Han C."/>
            <person name="Tapia R."/>
            <person name="Land M."/>
            <person name="Hauser L."/>
            <person name="Kyrpides N."/>
            <person name="Mikhailova N."/>
            <person name="Sieprawska-Lupa M."/>
            <person name="Whitman W.B."/>
            <person name="Anderson I."/>
            <person name="Woyke T."/>
        </authorList>
    </citation>
    <scope>NUCLEOTIDE SEQUENCE [LARGE SCALE GENOMIC DNA]</scope>
    <source>
        <strain evidence="6">ATCC BAA-1072 / DSM 3721 / NBRC 107634 / OCM 161 / Z-7303</strain>
    </source>
</reference>
<dbReference type="STRING" id="644295.Metev_1363"/>
<organism evidence="5 6">
    <name type="scientific">Methanohalobium evestigatum (strain ATCC BAA-1072 / DSM 3721 / NBRC 107634 / OCM 161 / Z-7303)</name>
    <dbReference type="NCBI Taxonomy" id="644295"/>
    <lineage>
        <taxon>Archaea</taxon>
        <taxon>Methanobacteriati</taxon>
        <taxon>Methanobacteriota</taxon>
        <taxon>Stenosarchaea group</taxon>
        <taxon>Methanomicrobia</taxon>
        <taxon>Methanosarcinales</taxon>
        <taxon>Methanosarcinaceae</taxon>
        <taxon>Methanohalobium</taxon>
    </lineage>
</organism>
<dbReference type="HOGENOM" id="CLU_095256_1_0_2"/>
<dbReference type="CDD" id="cd01041">
    <property type="entry name" value="Rubrerythrin"/>
    <property type="match status" value="1"/>
</dbReference>
<dbReference type="SUPFAM" id="SSF57802">
    <property type="entry name" value="Rubredoxin-like"/>
    <property type="match status" value="1"/>
</dbReference>
<dbReference type="Gene3D" id="1.20.1260.10">
    <property type="match status" value="1"/>
</dbReference>
<gene>
    <name evidence="5" type="ordered locus">Metev_1363</name>
</gene>
<dbReference type="PANTHER" id="PTHR33746">
    <property type="entry name" value="RUBRERYTHRIN"/>
    <property type="match status" value="1"/>
</dbReference>
<dbReference type="InterPro" id="IPR012347">
    <property type="entry name" value="Ferritin-like"/>
</dbReference>
<dbReference type="PROSITE" id="PS50905">
    <property type="entry name" value="FERRITIN_LIKE"/>
    <property type="match status" value="1"/>
</dbReference>
<evidence type="ECO:0000256" key="2">
    <source>
        <dbReference type="ARBA" id="ARBA00022982"/>
    </source>
</evidence>
<dbReference type="InterPro" id="IPR048574">
    <property type="entry name" value="RUBY_RBDX"/>
</dbReference>
<feature type="domain" description="Rubredoxin-like" evidence="3">
    <location>
        <begin position="129"/>
        <end position="162"/>
    </location>
</feature>
<dbReference type="OrthoDB" id="45654at2157"/>
<dbReference type="KEGG" id="mev:Metev_1363"/>
<dbReference type="GO" id="GO:0016491">
    <property type="term" value="F:oxidoreductase activity"/>
    <property type="evidence" value="ECO:0007669"/>
    <property type="project" value="InterPro"/>
</dbReference>
<dbReference type="CDD" id="cd00729">
    <property type="entry name" value="rubredoxin_SM"/>
    <property type="match status" value="1"/>
</dbReference>
<dbReference type="SUPFAM" id="SSF47240">
    <property type="entry name" value="Ferritin-like"/>
    <property type="match status" value="1"/>
</dbReference>
<dbReference type="InterPro" id="IPR052753">
    <property type="entry name" value="Rbr2/Nigerythrin"/>
</dbReference>
<dbReference type="InterPro" id="IPR024934">
    <property type="entry name" value="Rubredoxin-like_dom"/>
</dbReference>
<dbReference type="RefSeq" id="WP_013194786.1">
    <property type="nucleotide sequence ID" value="NC_014253.1"/>
</dbReference>
<evidence type="ECO:0000313" key="6">
    <source>
        <dbReference type="Proteomes" id="UP000000391"/>
    </source>
</evidence>
<dbReference type="Pfam" id="PF02915">
    <property type="entry name" value="Rubrerythrin"/>
    <property type="match status" value="1"/>
</dbReference>
<accession>D7E9E9</accession>
<keyword evidence="2" id="KW-0249">Electron transport</keyword>
<dbReference type="Gene3D" id="2.20.28.10">
    <property type="match status" value="1"/>
</dbReference>
<feature type="domain" description="Ferritin-like diiron" evidence="4">
    <location>
        <begin position="1"/>
        <end position="127"/>
    </location>
</feature>
<evidence type="ECO:0000259" key="4">
    <source>
        <dbReference type="PROSITE" id="PS50905"/>
    </source>
</evidence>